<dbReference type="PANTHER" id="PTHR47245">
    <property type="entry name" value="PEPTIDYLPROLYL ISOMERASE"/>
    <property type="match status" value="1"/>
</dbReference>
<dbReference type="GeneID" id="42309584"/>
<sequence length="359" mass="40605">MWPIKQYGRLVLVCILSLVVLLAGCGKTGPVVAKYDDGKEITEPEFKNYTEVLKAIEPSMAQAIDSGNKEALTAALHYMVMTLHVTAQVKETDEMKKEAEKNFTQYEDFVKQQIGQDKKLTQYYADRKVTQNEMKDFFLDQVKMISYFSKDVKEEDKKKEYDMAKKEGYLTQTNVRHILIGTEKRSKAEAKKKADELVKQLRNGADFAKLAKENTDDPGTKETGGLYELPSPDGLTLEGMVGPFKNAAKTLPLNKISDPIETEFGYHIMRVEKRQDQPYDEVKKDITNMLAQEKENEFFTQKVKGMIKEEKIPADMIKEQPQQQVPGQSEQPGQSVPGTQQPMPVPEPQGGQPQKPSGQ</sequence>
<dbReference type="OrthoDB" id="14196at2"/>
<dbReference type="Gene3D" id="3.10.50.40">
    <property type="match status" value="1"/>
</dbReference>
<dbReference type="Proteomes" id="UP000182836">
    <property type="component" value="Unassembled WGS sequence"/>
</dbReference>
<evidence type="ECO:0000256" key="2">
    <source>
        <dbReference type="SAM" id="MobiDB-lite"/>
    </source>
</evidence>
<accession>A0A0D1Y016</accession>
<dbReference type="InterPro" id="IPR050245">
    <property type="entry name" value="PrsA_foldase"/>
</dbReference>
<keyword evidence="1" id="KW-0697">Rotamase</keyword>
<evidence type="ECO:0000256" key="1">
    <source>
        <dbReference type="PROSITE-ProRule" id="PRU00278"/>
    </source>
</evidence>
<organism evidence="4 6">
    <name type="scientific">Aneurinibacillus migulanus</name>
    <name type="common">Bacillus migulanus</name>
    <dbReference type="NCBI Taxonomy" id="47500"/>
    <lineage>
        <taxon>Bacteria</taxon>
        <taxon>Bacillati</taxon>
        <taxon>Bacillota</taxon>
        <taxon>Bacilli</taxon>
        <taxon>Bacillales</taxon>
        <taxon>Paenibacillaceae</taxon>
        <taxon>Aneurinibacillus group</taxon>
        <taxon>Aneurinibacillus</taxon>
    </lineage>
</organism>
<reference evidence="5 7" key="2">
    <citation type="submission" date="2016-10" db="EMBL/GenBank/DDBJ databases">
        <authorList>
            <person name="de Groot N.N."/>
        </authorList>
    </citation>
    <scope>NUCLEOTIDE SEQUENCE [LARGE SCALE GENOMIC DNA]</scope>
    <source>
        <strain evidence="5 7">DSM 2895</strain>
    </source>
</reference>
<evidence type="ECO:0000313" key="6">
    <source>
        <dbReference type="Proteomes" id="UP000037269"/>
    </source>
</evidence>
<feature type="compositionally biased region" description="Low complexity" evidence="2">
    <location>
        <begin position="319"/>
        <end position="335"/>
    </location>
</feature>
<feature type="compositionally biased region" description="Low complexity" evidence="2">
    <location>
        <begin position="348"/>
        <end position="359"/>
    </location>
</feature>
<dbReference type="PROSITE" id="PS51257">
    <property type="entry name" value="PROKAR_LIPOPROTEIN"/>
    <property type="match status" value="1"/>
</dbReference>
<feature type="region of interest" description="Disordered" evidence="2">
    <location>
        <begin position="310"/>
        <end position="359"/>
    </location>
</feature>
<evidence type="ECO:0000259" key="3">
    <source>
        <dbReference type="PROSITE" id="PS50198"/>
    </source>
</evidence>
<dbReference type="InterPro" id="IPR046357">
    <property type="entry name" value="PPIase_dom_sf"/>
</dbReference>
<evidence type="ECO:0000313" key="5">
    <source>
        <dbReference type="EMBL" id="SDK05900.1"/>
    </source>
</evidence>
<reference evidence="4 6" key="1">
    <citation type="submission" date="2015-07" db="EMBL/GenBank/DDBJ databases">
        <title>Fjat-14205 dsm 2895.</title>
        <authorList>
            <person name="Liu B."/>
            <person name="Wang J."/>
            <person name="Zhu Y."/>
            <person name="Liu G."/>
            <person name="Chen Q."/>
            <person name="Chen Z."/>
            <person name="Lan J."/>
            <person name="Che J."/>
            <person name="Ge C."/>
            <person name="Shi H."/>
            <person name="Pan Z."/>
            <person name="Liu X."/>
        </authorList>
    </citation>
    <scope>NUCLEOTIDE SEQUENCE [LARGE SCALE GENOMIC DNA]</scope>
    <source>
        <strain evidence="4 6">DSM 2895</strain>
    </source>
</reference>
<dbReference type="SUPFAM" id="SSF54534">
    <property type="entry name" value="FKBP-like"/>
    <property type="match status" value="1"/>
</dbReference>
<dbReference type="STRING" id="47500.AF333_31155"/>
<evidence type="ECO:0000313" key="4">
    <source>
        <dbReference type="EMBL" id="KON83449.1"/>
    </source>
</evidence>
<dbReference type="PANTHER" id="PTHR47245:SF2">
    <property type="entry name" value="PEPTIDYL-PROLYL CIS-TRANS ISOMERASE HP_0175-RELATED"/>
    <property type="match status" value="1"/>
</dbReference>
<name>A0A0D1Y016_ANEMI</name>
<dbReference type="Pfam" id="PF13616">
    <property type="entry name" value="Rotamase_3"/>
    <property type="match status" value="1"/>
</dbReference>
<dbReference type="AlphaFoldDB" id="A0A0D1Y016"/>
<dbReference type="GO" id="GO:0003755">
    <property type="term" value="F:peptidyl-prolyl cis-trans isomerase activity"/>
    <property type="evidence" value="ECO:0007669"/>
    <property type="project" value="UniProtKB-KW"/>
</dbReference>
<dbReference type="RefSeq" id="WP_043063525.1">
    <property type="nucleotide sequence ID" value="NZ_BJOA01000117.1"/>
</dbReference>
<proteinExistence type="predicted"/>
<dbReference type="PROSITE" id="PS50198">
    <property type="entry name" value="PPIC_PPIASE_2"/>
    <property type="match status" value="1"/>
</dbReference>
<feature type="domain" description="PpiC" evidence="3">
    <location>
        <begin position="170"/>
        <end position="273"/>
    </location>
</feature>
<dbReference type="PATRIC" id="fig|47500.12.peg.4313"/>
<dbReference type="Proteomes" id="UP000037269">
    <property type="component" value="Unassembled WGS sequence"/>
</dbReference>
<gene>
    <name evidence="4" type="ORF">AF333_31155</name>
    <name evidence="5" type="ORF">SAMN04487909_13733</name>
</gene>
<protein>
    <submittedName>
        <fullName evidence="5">Foldase protein PrsA</fullName>
    </submittedName>
</protein>
<evidence type="ECO:0000313" key="7">
    <source>
        <dbReference type="Proteomes" id="UP000182836"/>
    </source>
</evidence>
<dbReference type="EMBL" id="LGUG01000017">
    <property type="protein sequence ID" value="KON83449.1"/>
    <property type="molecule type" value="Genomic_DNA"/>
</dbReference>
<keyword evidence="1" id="KW-0413">Isomerase</keyword>
<keyword evidence="6" id="KW-1185">Reference proteome</keyword>
<dbReference type="EMBL" id="FNED01000037">
    <property type="protein sequence ID" value="SDK05900.1"/>
    <property type="molecule type" value="Genomic_DNA"/>
</dbReference>
<dbReference type="InterPro" id="IPR000297">
    <property type="entry name" value="PPIase_PpiC"/>
</dbReference>